<dbReference type="InterPro" id="IPR011989">
    <property type="entry name" value="ARM-like"/>
</dbReference>
<dbReference type="GO" id="GO:0006606">
    <property type="term" value="P:protein import into nucleus"/>
    <property type="evidence" value="ECO:0007669"/>
    <property type="project" value="TreeGrafter"/>
</dbReference>
<comment type="subcellular location">
    <subcellularLocation>
        <location evidence="1">Nucleus</location>
    </subcellularLocation>
</comment>
<sequence length="1147" mass="126454">MTVPNDPRQLGEAIVQQVNLLHTSPEAAKSVTAALEEFQHHPRALETIRLLLSNPSGTPIQAEHYAAHTLATKIQLKAVPAGNAVLRQLSQATADYLLLSNQQLKSNGQQTADLMEAITSLPPMGKLAILSQLPDELMSTKLFLHAVDRGAVTDDMVTKYCSKVLSLVDEMSSNTKDASVTGECIVVFRKWIKLARFSSKARNRRSMGDRAANELVLPAILNLSIFRNVLVAFHSSSTPVSVMEQCAFVLSECLSVTTDTTDKDSGSFEMVLAIAEAIVMLGRQLSEAIPAGTDSFISETTKYDWELIQRSKLMCRLLSEFGLTHFFPLVVLASPSVEHPEKERIKAVVTAILQLALHFVRVRHVELAGTALEFWYSALSGFLGASSLEDEEDDLFFDASTQGTAEGSSRSLMALLGAREQRIAERVLQHQNQEMTLPFLEPWFKELVPALLIAICCPADIEKADQDEGFEIEPFVDFRESCAQVISDSCSIVDPEWIIEQIGETLSQCCQTDQASGLVRAPWQRVEACIYVLTAVAPKAVAGQDEVIPGLLRLLPKLDYPREGLPALLLRTGAGRIVLYTSCYLAEQKELCVTLLNFFCETIIPVLPTVSTSGGASRDILKLSQKVCTDAVKTVLMASRMMLVQSVATKDRQQWEHLVQGLASVCLLQTLDIDARISIVTGIGSVFAVLPDWEQITASLEDFCRLTAEPLSKSLQDYRPPHNNMVSGPPAVKLFIASLSCCGHIRNDYSADDEPSTHPLLANLEEYWSTVQQVVMSVVIYHQDLSQQLCVAFGHIFAYTRDVAPQSAVFIPTLQLVSEAFRAAPLSCWMQLVRTFVALFGELTRVHTELVNTLCDLSATFVAHSSSLQQSNMSLTALTTDESKMVAETYLVLGEVLRFVDLVHVVLPAGWLLPTTKLAIACLEAAPIDAQTQPAIAAMLHFLERLVTWTDPPPIIHAAEDTERVCRENCQLVRMAILQQTPKLATTLSAKTFTTELLATVMRWLCDPVYSVRVAATENLANLSVAMGTSWAVENIIPHLQELSKNSNYLYRMTALMGVVSMANVLDEKACAEFLMPLPRSLVQDSVANVRFNVAKTLKSITSRVPRRTVQHEILPILQKLAQRDTDEDVRFFSANALEDLRNAKTA</sequence>
<proteinExistence type="inferred from homology"/>
<dbReference type="GeneID" id="9039034"/>
<dbReference type="Gene3D" id="1.25.10.10">
    <property type="entry name" value="Leucine-rich Repeat Variant"/>
    <property type="match status" value="2"/>
</dbReference>
<evidence type="ECO:0000256" key="2">
    <source>
        <dbReference type="ARBA" id="ARBA00007991"/>
    </source>
</evidence>
<dbReference type="RefSeq" id="XP_002778929.1">
    <property type="nucleotide sequence ID" value="XM_002778883.1"/>
</dbReference>
<feature type="repeat" description="HEAT" evidence="5">
    <location>
        <begin position="1075"/>
        <end position="1113"/>
    </location>
</feature>
<protein>
    <submittedName>
        <fullName evidence="6">Serine/threonine protein phosphatase 2a regulatory subunit a, putative</fullName>
    </submittedName>
</protein>
<dbReference type="AlphaFoldDB" id="C5KXK0"/>
<name>C5KXK0_PERM5</name>
<dbReference type="Proteomes" id="UP000007800">
    <property type="component" value="Unassembled WGS sequence"/>
</dbReference>
<comment type="similarity">
    <text evidence="2">Belongs to the importin beta family.</text>
</comment>
<evidence type="ECO:0000256" key="1">
    <source>
        <dbReference type="ARBA" id="ARBA00004123"/>
    </source>
</evidence>
<accession>C5KXK0</accession>
<evidence type="ECO:0000313" key="7">
    <source>
        <dbReference type="Proteomes" id="UP000007800"/>
    </source>
</evidence>
<dbReference type="PANTHER" id="PTHR12363">
    <property type="entry name" value="TRANSPORTIN 3 AND IMPORTIN 13"/>
    <property type="match status" value="1"/>
</dbReference>
<evidence type="ECO:0000313" key="6">
    <source>
        <dbReference type="EMBL" id="EER10724.1"/>
    </source>
</evidence>
<dbReference type="GO" id="GO:0005634">
    <property type="term" value="C:nucleus"/>
    <property type="evidence" value="ECO:0007669"/>
    <property type="project" value="UniProtKB-SubCell"/>
</dbReference>
<keyword evidence="7" id="KW-1185">Reference proteome</keyword>
<dbReference type="EMBL" id="GG677256">
    <property type="protein sequence ID" value="EER10724.1"/>
    <property type="molecule type" value="Genomic_DNA"/>
</dbReference>
<dbReference type="PROSITE" id="PS50077">
    <property type="entry name" value="HEAT_REPEAT"/>
    <property type="match status" value="3"/>
</dbReference>
<keyword evidence="3" id="KW-0813">Transport</keyword>
<evidence type="ECO:0000256" key="4">
    <source>
        <dbReference type="ARBA" id="ARBA00023242"/>
    </source>
</evidence>
<gene>
    <name evidence="6" type="ORF">Pmar_PMAR000769</name>
</gene>
<organism evidence="7">
    <name type="scientific">Perkinsus marinus (strain ATCC 50983 / TXsc)</name>
    <dbReference type="NCBI Taxonomy" id="423536"/>
    <lineage>
        <taxon>Eukaryota</taxon>
        <taxon>Sar</taxon>
        <taxon>Alveolata</taxon>
        <taxon>Perkinsozoa</taxon>
        <taxon>Perkinsea</taxon>
        <taxon>Perkinsida</taxon>
        <taxon>Perkinsidae</taxon>
        <taxon>Perkinsus</taxon>
    </lineage>
</organism>
<keyword evidence="4" id="KW-0539">Nucleus</keyword>
<dbReference type="InterPro" id="IPR016024">
    <property type="entry name" value="ARM-type_fold"/>
</dbReference>
<feature type="repeat" description="HEAT" evidence="5">
    <location>
        <begin position="997"/>
        <end position="1035"/>
    </location>
</feature>
<dbReference type="InterPro" id="IPR051345">
    <property type="entry name" value="Importin_beta-like_NTR"/>
</dbReference>
<dbReference type="PANTHER" id="PTHR12363:SF33">
    <property type="entry name" value="IMPORTIN-13"/>
    <property type="match status" value="1"/>
</dbReference>
<dbReference type="GO" id="GO:0005737">
    <property type="term" value="C:cytoplasm"/>
    <property type="evidence" value="ECO:0007669"/>
    <property type="project" value="TreeGrafter"/>
</dbReference>
<reference evidence="6 7" key="1">
    <citation type="submission" date="2008-07" db="EMBL/GenBank/DDBJ databases">
        <authorList>
            <person name="El-Sayed N."/>
            <person name="Caler E."/>
            <person name="Inman J."/>
            <person name="Amedeo P."/>
            <person name="Hass B."/>
            <person name="Wortman J."/>
        </authorList>
    </citation>
    <scope>NUCLEOTIDE SEQUENCE [LARGE SCALE GENOMIC DNA]</scope>
    <source>
        <strain evidence="7">ATCC 50983 / TXsc</strain>
    </source>
</reference>
<dbReference type="SUPFAM" id="SSF48371">
    <property type="entry name" value="ARM repeat"/>
    <property type="match status" value="2"/>
</dbReference>
<evidence type="ECO:0000256" key="3">
    <source>
        <dbReference type="ARBA" id="ARBA00022448"/>
    </source>
</evidence>
<evidence type="ECO:0000256" key="5">
    <source>
        <dbReference type="PROSITE-ProRule" id="PRU00103"/>
    </source>
</evidence>
<feature type="repeat" description="HEAT" evidence="5">
    <location>
        <begin position="1114"/>
        <end position="1147"/>
    </location>
</feature>
<dbReference type="OrthoDB" id="435593at2759"/>
<dbReference type="InterPro" id="IPR021133">
    <property type="entry name" value="HEAT_type_2"/>
</dbReference>
<dbReference type="InParanoid" id="C5KXK0"/>